<dbReference type="Proteomes" id="UP000613743">
    <property type="component" value="Unassembled WGS sequence"/>
</dbReference>
<dbReference type="CDD" id="cd03892">
    <property type="entry name" value="M20_peptT"/>
    <property type="match status" value="1"/>
</dbReference>
<keyword evidence="3 7" id="KW-0479">Metal-binding</keyword>
<dbReference type="PROSITE" id="PS00758">
    <property type="entry name" value="ARGE_DAPE_CPG2_1"/>
    <property type="match status" value="1"/>
</dbReference>
<evidence type="ECO:0000256" key="3">
    <source>
        <dbReference type="ARBA" id="ARBA00022723"/>
    </source>
</evidence>
<feature type="coiled-coil region" evidence="10">
    <location>
        <begin position="284"/>
        <end position="311"/>
    </location>
</feature>
<dbReference type="GO" id="GO:0008270">
    <property type="term" value="F:zinc ion binding"/>
    <property type="evidence" value="ECO:0007669"/>
    <property type="project" value="UniProtKB-UniRule"/>
</dbReference>
<dbReference type="PANTHER" id="PTHR42994:SF1">
    <property type="entry name" value="PEPTIDASE T"/>
    <property type="match status" value="1"/>
</dbReference>
<comment type="similarity">
    <text evidence="1 7">Belongs to the peptidase M20B family.</text>
</comment>
<comment type="cofactor">
    <cofactor evidence="7 9">
        <name>Zn(2+)</name>
        <dbReference type="ChEBI" id="CHEBI:29105"/>
    </cofactor>
    <text evidence="7 9">Binds 2 Zn(2+) ions per subunit.</text>
</comment>
<evidence type="ECO:0000256" key="9">
    <source>
        <dbReference type="PIRSR" id="PIRSR037215-2"/>
    </source>
</evidence>
<dbReference type="NCBIfam" id="TIGR01882">
    <property type="entry name" value="peptidase-T"/>
    <property type="match status" value="1"/>
</dbReference>
<dbReference type="Gene3D" id="3.30.70.360">
    <property type="match status" value="1"/>
</dbReference>
<feature type="domain" description="Peptidase M20 dimerisation" evidence="11">
    <location>
        <begin position="205"/>
        <end position="302"/>
    </location>
</feature>
<proteinExistence type="inferred from homology"/>
<dbReference type="PANTHER" id="PTHR42994">
    <property type="entry name" value="PEPTIDASE T"/>
    <property type="match status" value="1"/>
</dbReference>
<dbReference type="EMBL" id="BMPZ01000003">
    <property type="protein sequence ID" value="GGI78360.1"/>
    <property type="molecule type" value="Genomic_DNA"/>
</dbReference>
<comment type="function">
    <text evidence="7">Cleaves the N-terminal amino acid of tripeptides.</text>
</comment>
<evidence type="ECO:0000256" key="8">
    <source>
        <dbReference type="PIRSR" id="PIRSR037215-1"/>
    </source>
</evidence>
<feature type="binding site" evidence="7 9">
    <location>
        <position position="139"/>
    </location>
    <ligand>
        <name>Zn(2+)</name>
        <dbReference type="ChEBI" id="CHEBI:29105"/>
        <label>1</label>
    </ligand>
</feature>
<keyword evidence="7" id="KW-0963">Cytoplasm</keyword>
<reference evidence="12" key="1">
    <citation type="journal article" date="2014" name="Int. J. Syst. Evol. Microbiol.">
        <title>Complete genome sequence of Corynebacterium casei LMG S-19264T (=DSM 44701T), isolated from a smear-ripened cheese.</title>
        <authorList>
            <consortium name="US DOE Joint Genome Institute (JGI-PGF)"/>
            <person name="Walter F."/>
            <person name="Albersmeier A."/>
            <person name="Kalinowski J."/>
            <person name="Ruckert C."/>
        </authorList>
    </citation>
    <scope>NUCLEOTIDE SEQUENCE</scope>
    <source>
        <strain evidence="12">JCM 30804</strain>
    </source>
</reference>
<dbReference type="SUPFAM" id="SSF55031">
    <property type="entry name" value="Bacterial exopeptidase dimerisation domain"/>
    <property type="match status" value="1"/>
</dbReference>
<keyword evidence="4 7" id="KW-0378">Hydrolase</keyword>
<keyword evidence="13" id="KW-1185">Reference proteome</keyword>
<accession>A0A917JN59</accession>
<evidence type="ECO:0000313" key="13">
    <source>
        <dbReference type="Proteomes" id="UP000613743"/>
    </source>
</evidence>
<gene>
    <name evidence="7 12" type="primary">pepT</name>
    <name evidence="12" type="ORF">GCM10009332_14700</name>
</gene>
<dbReference type="NCBIfam" id="NF003976">
    <property type="entry name" value="PRK05469.1"/>
    <property type="match status" value="1"/>
</dbReference>
<dbReference type="PROSITE" id="PS00759">
    <property type="entry name" value="ARGE_DAPE_CPG2_2"/>
    <property type="match status" value="1"/>
</dbReference>
<evidence type="ECO:0000256" key="2">
    <source>
        <dbReference type="ARBA" id="ARBA00022670"/>
    </source>
</evidence>
<dbReference type="Pfam" id="PF01546">
    <property type="entry name" value="Peptidase_M20"/>
    <property type="match status" value="1"/>
</dbReference>
<feature type="binding site" evidence="7 9">
    <location>
        <position position="378"/>
    </location>
    <ligand>
        <name>Zn(2+)</name>
        <dbReference type="ChEBI" id="CHEBI:29105"/>
        <label>2</label>
    </ligand>
</feature>
<dbReference type="SUPFAM" id="SSF53187">
    <property type="entry name" value="Zn-dependent exopeptidases"/>
    <property type="match status" value="1"/>
</dbReference>
<protein>
    <recommendedName>
        <fullName evidence="7">Peptidase T</fullName>
        <ecNumber evidence="7">3.4.11.4</ecNumber>
    </recommendedName>
    <alternativeName>
        <fullName evidence="7">Aminotripeptidase</fullName>
        <shortName evidence="7">Tripeptidase</shortName>
    </alternativeName>
    <alternativeName>
        <fullName evidence="7">Tripeptide aminopeptidase</fullName>
    </alternativeName>
</protein>
<comment type="caution">
    <text evidence="12">The sequence shown here is derived from an EMBL/GenBank/DDBJ whole genome shotgun (WGS) entry which is preliminary data.</text>
</comment>
<dbReference type="GO" id="GO:0005829">
    <property type="term" value="C:cytosol"/>
    <property type="evidence" value="ECO:0007669"/>
    <property type="project" value="TreeGrafter"/>
</dbReference>
<evidence type="ECO:0000256" key="1">
    <source>
        <dbReference type="ARBA" id="ARBA00009692"/>
    </source>
</evidence>
<keyword evidence="10" id="KW-0175">Coiled coil</keyword>
<organism evidence="12 13">
    <name type="scientific">Shewanella gelidii</name>
    <dbReference type="NCBI Taxonomy" id="1642821"/>
    <lineage>
        <taxon>Bacteria</taxon>
        <taxon>Pseudomonadati</taxon>
        <taxon>Pseudomonadota</taxon>
        <taxon>Gammaproteobacteria</taxon>
        <taxon>Alteromonadales</taxon>
        <taxon>Shewanellaceae</taxon>
        <taxon>Shewanella</taxon>
    </lineage>
</organism>
<dbReference type="Pfam" id="PF07687">
    <property type="entry name" value="M20_dimer"/>
    <property type="match status" value="1"/>
</dbReference>
<keyword evidence="5 7" id="KW-0862">Zinc</keyword>
<evidence type="ECO:0000256" key="7">
    <source>
        <dbReference type="HAMAP-Rule" id="MF_00550"/>
    </source>
</evidence>
<evidence type="ECO:0000256" key="4">
    <source>
        <dbReference type="ARBA" id="ARBA00022801"/>
    </source>
</evidence>
<evidence type="ECO:0000256" key="5">
    <source>
        <dbReference type="ARBA" id="ARBA00022833"/>
    </source>
</evidence>
<reference evidence="12" key="2">
    <citation type="submission" date="2020-09" db="EMBL/GenBank/DDBJ databases">
        <authorList>
            <person name="Sun Q."/>
            <person name="Ohkuma M."/>
        </authorList>
    </citation>
    <scope>NUCLEOTIDE SEQUENCE</scope>
    <source>
        <strain evidence="12">JCM 30804</strain>
    </source>
</reference>
<dbReference type="InterPro" id="IPR036264">
    <property type="entry name" value="Bact_exopeptidase_dim_dom"/>
</dbReference>
<feature type="binding site" evidence="7 9">
    <location>
        <position position="196"/>
    </location>
    <ligand>
        <name>Zn(2+)</name>
        <dbReference type="ChEBI" id="CHEBI:29105"/>
        <label>1</label>
    </ligand>
</feature>
<evidence type="ECO:0000313" key="12">
    <source>
        <dbReference type="EMBL" id="GGI78360.1"/>
    </source>
</evidence>
<evidence type="ECO:0000256" key="6">
    <source>
        <dbReference type="ARBA" id="ARBA00023049"/>
    </source>
</evidence>
<keyword evidence="2 7" id="KW-0645">Protease</keyword>
<feature type="binding site" evidence="7 9">
    <location>
        <position position="174"/>
    </location>
    <ligand>
        <name>Zn(2+)</name>
        <dbReference type="ChEBI" id="CHEBI:29105"/>
        <label>2</label>
    </ligand>
</feature>
<dbReference type="GO" id="GO:0006508">
    <property type="term" value="P:proteolysis"/>
    <property type="evidence" value="ECO:0007669"/>
    <property type="project" value="UniProtKB-UniRule"/>
</dbReference>
<dbReference type="GO" id="GO:0043171">
    <property type="term" value="P:peptide catabolic process"/>
    <property type="evidence" value="ECO:0007669"/>
    <property type="project" value="UniProtKB-UniRule"/>
</dbReference>
<feature type="active site" evidence="7 8">
    <location>
        <position position="80"/>
    </location>
</feature>
<keyword evidence="6 7" id="KW-0482">Metalloprotease</keyword>
<dbReference type="GO" id="GO:0008237">
    <property type="term" value="F:metallopeptidase activity"/>
    <property type="evidence" value="ECO:0007669"/>
    <property type="project" value="UniProtKB-KW"/>
</dbReference>
<feature type="active site" description="Proton acceptor" evidence="7 8">
    <location>
        <position position="173"/>
    </location>
</feature>
<dbReference type="PIRSF" id="PIRSF037215">
    <property type="entry name" value="Peptidase_M20B"/>
    <property type="match status" value="1"/>
</dbReference>
<sequence>MTQVLLERFLRYVSFDTQSDPSQCSIPSTDKQFRFSELLFTELNQLGFQQVELTEKGYLTAVVPATQPDLPCIGFIAHVDTAPDFSGANVKPQIIEDYQGQVIALGDTEVLCPKQFPSLKRYIGQSLITTDGTTLLGADNKAGIAEIITALHTLIEHPEIPHGEVKLCFTPDEEIGRGADHFDVEGFGADWAYTIDGGEIGELEYENFNAASAVVTVFGNNCHPGTAYEVMINAQTIACQFHAQMPLNDTPEHSKDYQGFFHLIGMEGVTEQAKLTYIIRDFDRDQFERRKEQLVEQVESFNRQLTGARIEINIQDSYFNMKEQVTPHMHIIDIAKQAMENQGVEPLIKPIRGGTDGARLSFMGLPCPNLFTGGHNFHGKHEYICIESMQKAVDVILEVVKLTATKNCKS</sequence>
<comment type="catalytic activity">
    <reaction evidence="7">
        <text>Release of the N-terminal residue from a tripeptide.</text>
        <dbReference type="EC" id="3.4.11.4"/>
    </reaction>
</comment>
<dbReference type="Gene3D" id="3.40.630.10">
    <property type="entry name" value="Zn peptidases"/>
    <property type="match status" value="1"/>
</dbReference>
<dbReference type="HAMAP" id="MF_00550">
    <property type="entry name" value="Aminopeptidase_M20"/>
    <property type="match status" value="1"/>
</dbReference>
<dbReference type="AlphaFoldDB" id="A0A917JN59"/>
<dbReference type="InterPro" id="IPR002933">
    <property type="entry name" value="Peptidase_M20"/>
</dbReference>
<feature type="binding site" evidence="7 9">
    <location>
        <position position="139"/>
    </location>
    <ligand>
        <name>Zn(2+)</name>
        <dbReference type="ChEBI" id="CHEBI:29105"/>
        <label>2</label>
    </ligand>
</feature>
<evidence type="ECO:0000259" key="11">
    <source>
        <dbReference type="Pfam" id="PF07687"/>
    </source>
</evidence>
<feature type="binding site" evidence="7 9">
    <location>
        <position position="78"/>
    </location>
    <ligand>
        <name>Zn(2+)</name>
        <dbReference type="ChEBI" id="CHEBI:29105"/>
        <label>1</label>
    </ligand>
</feature>
<dbReference type="NCBIfam" id="NF009920">
    <property type="entry name" value="PRK13381.1"/>
    <property type="match status" value="1"/>
</dbReference>
<dbReference type="InterPro" id="IPR001261">
    <property type="entry name" value="ArgE/DapE_CS"/>
</dbReference>
<dbReference type="RefSeq" id="WP_188919417.1">
    <property type="nucleotide sequence ID" value="NZ_BMPZ01000003.1"/>
</dbReference>
<dbReference type="EC" id="3.4.11.4" evidence="7"/>
<dbReference type="InterPro" id="IPR011650">
    <property type="entry name" value="Peptidase_M20_dimer"/>
</dbReference>
<dbReference type="GO" id="GO:0045148">
    <property type="term" value="F:tripeptide aminopeptidase activity"/>
    <property type="evidence" value="ECO:0007669"/>
    <property type="project" value="UniProtKB-UniRule"/>
</dbReference>
<comment type="subcellular location">
    <subcellularLocation>
        <location evidence="7">Cytoplasm</location>
    </subcellularLocation>
</comment>
<evidence type="ECO:0000256" key="10">
    <source>
        <dbReference type="SAM" id="Coils"/>
    </source>
</evidence>
<keyword evidence="7" id="KW-0031">Aminopeptidase</keyword>
<dbReference type="InterPro" id="IPR010161">
    <property type="entry name" value="Peptidase_M20B"/>
</dbReference>
<name>A0A917JN59_9GAMM</name>